<dbReference type="PANTHER" id="PTHR32060">
    <property type="entry name" value="TAIL-SPECIFIC PROTEASE"/>
    <property type="match status" value="1"/>
</dbReference>
<dbReference type="NCBIfam" id="TIGR00225">
    <property type="entry name" value="prc"/>
    <property type="match status" value="1"/>
</dbReference>
<sequence length="411" mass="44795">MKRYLGTTFTLLLVLVILGATFWSGWQLGERRGPAIERVSGLSDLETLKPDTVDFSPFWEAWTLLDEKYVNSNGTSTIETKTEDRLWGAISGMTAALGDPYTVFLPPTEKRQFEEDISGNFSGVGMEIGVKDGILTVVAPLPNTPAKRAGIQAGDKILSIDGELTSEMSVDEAVSNIRGERGTVVKLTILRVAAGSEPQDIQVKRDIIEIPTIETELLPEQVFVIRLYNFSANSPDLFRQALLKFQATGTDRLVLDLRGNPGGYLDAAVDMASWFLPEGKVVVWEHRGEGAKDVAYRSKGYNAFTDDLKMIVLVDRGSASASEILAGALSEYDIATLVGEQTFGKGSVQELVPVTRETALKVTIARWLTPKGVSISKEGLTPAVVVELSAEDYEAGRDHQLDKAVQLLLGQ</sequence>
<dbReference type="GO" id="GO:0007165">
    <property type="term" value="P:signal transduction"/>
    <property type="evidence" value="ECO:0007669"/>
    <property type="project" value="TreeGrafter"/>
</dbReference>
<keyword evidence="2 5" id="KW-0645">Protease</keyword>
<dbReference type="SUPFAM" id="SSF52096">
    <property type="entry name" value="ClpP/crotonase"/>
    <property type="match status" value="1"/>
</dbReference>
<dbReference type="InterPro" id="IPR029045">
    <property type="entry name" value="ClpP/crotonase-like_dom_sf"/>
</dbReference>
<accession>A0A1G2QFY6</accession>
<keyword evidence="3 5" id="KW-0378">Hydrolase</keyword>
<dbReference type="SUPFAM" id="SSF50156">
    <property type="entry name" value="PDZ domain-like"/>
    <property type="match status" value="1"/>
</dbReference>
<dbReference type="InterPro" id="IPR004447">
    <property type="entry name" value="Peptidase_S41A"/>
</dbReference>
<dbReference type="PANTHER" id="PTHR32060:SF30">
    <property type="entry name" value="CARBOXY-TERMINAL PROCESSING PROTEASE CTPA"/>
    <property type="match status" value="1"/>
</dbReference>
<dbReference type="GO" id="GO:0004175">
    <property type="term" value="F:endopeptidase activity"/>
    <property type="evidence" value="ECO:0007669"/>
    <property type="project" value="TreeGrafter"/>
</dbReference>
<evidence type="ECO:0000313" key="8">
    <source>
        <dbReference type="Proteomes" id="UP000177838"/>
    </source>
</evidence>
<evidence type="ECO:0000256" key="3">
    <source>
        <dbReference type="ARBA" id="ARBA00022801"/>
    </source>
</evidence>
<dbReference type="FunFam" id="2.30.42.10:FF:000063">
    <property type="entry name" value="Peptidase, S41 family"/>
    <property type="match status" value="1"/>
</dbReference>
<dbReference type="Gene3D" id="2.30.42.10">
    <property type="match status" value="1"/>
</dbReference>
<dbReference type="SMART" id="SM00245">
    <property type="entry name" value="TSPc"/>
    <property type="match status" value="1"/>
</dbReference>
<dbReference type="InterPro" id="IPR005151">
    <property type="entry name" value="Tail-specific_protease"/>
</dbReference>
<gene>
    <name evidence="7" type="ORF">A2589_01270</name>
</gene>
<dbReference type="SMART" id="SM00228">
    <property type="entry name" value="PDZ"/>
    <property type="match status" value="1"/>
</dbReference>
<comment type="caution">
    <text evidence="7">The sequence shown here is derived from an EMBL/GenBank/DDBJ whole genome shotgun (WGS) entry which is preliminary data.</text>
</comment>
<dbReference type="Proteomes" id="UP000177838">
    <property type="component" value="Unassembled WGS sequence"/>
</dbReference>
<dbReference type="STRING" id="1802439.A2589_01270"/>
<evidence type="ECO:0000256" key="5">
    <source>
        <dbReference type="RuleBase" id="RU004404"/>
    </source>
</evidence>
<dbReference type="CDD" id="cd06782">
    <property type="entry name" value="cpPDZ_CPP-like"/>
    <property type="match status" value="1"/>
</dbReference>
<evidence type="ECO:0000259" key="6">
    <source>
        <dbReference type="PROSITE" id="PS50106"/>
    </source>
</evidence>
<dbReference type="CDD" id="cd07560">
    <property type="entry name" value="Peptidase_S41_CPP"/>
    <property type="match status" value="1"/>
</dbReference>
<dbReference type="AlphaFoldDB" id="A0A1G2QFY6"/>
<dbReference type="GO" id="GO:0006508">
    <property type="term" value="P:proteolysis"/>
    <property type="evidence" value="ECO:0007669"/>
    <property type="project" value="UniProtKB-KW"/>
</dbReference>
<protein>
    <recommendedName>
        <fullName evidence="6">PDZ domain-containing protein</fullName>
    </recommendedName>
</protein>
<dbReference type="EMBL" id="MHTK01000006">
    <property type="protein sequence ID" value="OHA59476.1"/>
    <property type="molecule type" value="Genomic_DNA"/>
</dbReference>
<comment type="similarity">
    <text evidence="1 5">Belongs to the peptidase S41A family.</text>
</comment>
<dbReference type="Gene3D" id="3.30.750.44">
    <property type="match status" value="1"/>
</dbReference>
<dbReference type="Gene3D" id="3.90.226.10">
    <property type="entry name" value="2-enoyl-CoA Hydratase, Chain A, domain 1"/>
    <property type="match status" value="1"/>
</dbReference>
<dbReference type="Pfam" id="PF03572">
    <property type="entry name" value="Peptidase_S41"/>
    <property type="match status" value="1"/>
</dbReference>
<dbReference type="GO" id="GO:0008236">
    <property type="term" value="F:serine-type peptidase activity"/>
    <property type="evidence" value="ECO:0007669"/>
    <property type="project" value="UniProtKB-KW"/>
</dbReference>
<proteinExistence type="inferred from homology"/>
<dbReference type="InterPro" id="IPR041489">
    <property type="entry name" value="PDZ_6"/>
</dbReference>
<organism evidence="7 8">
    <name type="scientific">Candidatus Vogelbacteria bacterium RIFOXYD1_FULL_46_19</name>
    <dbReference type="NCBI Taxonomy" id="1802439"/>
    <lineage>
        <taxon>Bacteria</taxon>
        <taxon>Candidatus Vogeliibacteriota</taxon>
    </lineage>
</organism>
<name>A0A1G2QFY6_9BACT</name>
<feature type="domain" description="PDZ" evidence="6">
    <location>
        <begin position="110"/>
        <end position="184"/>
    </location>
</feature>
<dbReference type="Pfam" id="PF17820">
    <property type="entry name" value="PDZ_6"/>
    <property type="match status" value="1"/>
</dbReference>
<reference evidence="7 8" key="1">
    <citation type="journal article" date="2016" name="Nat. Commun.">
        <title>Thousands of microbial genomes shed light on interconnected biogeochemical processes in an aquifer system.</title>
        <authorList>
            <person name="Anantharaman K."/>
            <person name="Brown C.T."/>
            <person name="Hug L.A."/>
            <person name="Sharon I."/>
            <person name="Castelle C.J."/>
            <person name="Probst A.J."/>
            <person name="Thomas B.C."/>
            <person name="Singh A."/>
            <person name="Wilkins M.J."/>
            <person name="Karaoz U."/>
            <person name="Brodie E.L."/>
            <person name="Williams K.H."/>
            <person name="Hubbard S.S."/>
            <person name="Banfield J.F."/>
        </authorList>
    </citation>
    <scope>NUCLEOTIDE SEQUENCE [LARGE SCALE GENOMIC DNA]</scope>
</reference>
<evidence type="ECO:0000256" key="4">
    <source>
        <dbReference type="ARBA" id="ARBA00022825"/>
    </source>
</evidence>
<evidence type="ECO:0000256" key="2">
    <source>
        <dbReference type="ARBA" id="ARBA00022670"/>
    </source>
</evidence>
<dbReference type="PROSITE" id="PS50106">
    <property type="entry name" value="PDZ"/>
    <property type="match status" value="1"/>
</dbReference>
<dbReference type="InterPro" id="IPR001478">
    <property type="entry name" value="PDZ"/>
</dbReference>
<evidence type="ECO:0000256" key="1">
    <source>
        <dbReference type="ARBA" id="ARBA00009179"/>
    </source>
</evidence>
<evidence type="ECO:0000313" key="7">
    <source>
        <dbReference type="EMBL" id="OHA59476.1"/>
    </source>
</evidence>
<keyword evidence="4 5" id="KW-0720">Serine protease</keyword>
<dbReference type="GO" id="GO:0030288">
    <property type="term" value="C:outer membrane-bounded periplasmic space"/>
    <property type="evidence" value="ECO:0007669"/>
    <property type="project" value="TreeGrafter"/>
</dbReference>
<dbReference type="InterPro" id="IPR036034">
    <property type="entry name" value="PDZ_sf"/>
</dbReference>